<reference evidence="1" key="1">
    <citation type="submission" date="2020-03" db="EMBL/GenBank/DDBJ databases">
        <title>The deep terrestrial virosphere.</title>
        <authorList>
            <person name="Holmfeldt K."/>
            <person name="Nilsson E."/>
            <person name="Simone D."/>
            <person name="Lopez-Fernandez M."/>
            <person name="Wu X."/>
            <person name="de Brujin I."/>
            <person name="Lundin D."/>
            <person name="Andersson A."/>
            <person name="Bertilsson S."/>
            <person name="Dopson M."/>
        </authorList>
    </citation>
    <scope>NUCLEOTIDE SEQUENCE</scope>
    <source>
        <strain evidence="1">MM415A01518</strain>
    </source>
</reference>
<protein>
    <submittedName>
        <fullName evidence="1">Uncharacterized protein</fullName>
    </submittedName>
</protein>
<evidence type="ECO:0000313" key="1">
    <source>
        <dbReference type="EMBL" id="QJA76387.1"/>
    </source>
</evidence>
<accession>A0A6M3K5X1</accession>
<gene>
    <name evidence="1" type="ORF">MM415A01518_0003</name>
</gene>
<dbReference type="AlphaFoldDB" id="A0A6M3K5X1"/>
<proteinExistence type="predicted"/>
<sequence length="99" mass="11412">MKNRIEKEGEEKLTVEERLGRLERELQDHSSGYYSKHVDRSKIYSILGCQCSGNGLNCHAMFHENSFTVEELIAALLLKVKPGIKRRQEQPKEPELDVV</sequence>
<dbReference type="EMBL" id="MT142222">
    <property type="protein sequence ID" value="QJA76387.1"/>
    <property type="molecule type" value="Genomic_DNA"/>
</dbReference>
<name>A0A6M3K5X1_9ZZZZ</name>
<organism evidence="1">
    <name type="scientific">viral metagenome</name>
    <dbReference type="NCBI Taxonomy" id="1070528"/>
    <lineage>
        <taxon>unclassified sequences</taxon>
        <taxon>metagenomes</taxon>
        <taxon>organismal metagenomes</taxon>
    </lineage>
</organism>